<organism evidence="1 2">
    <name type="scientific">Shewanella frigidimarina (strain NCIMB 400)</name>
    <dbReference type="NCBI Taxonomy" id="318167"/>
    <lineage>
        <taxon>Bacteria</taxon>
        <taxon>Pseudomonadati</taxon>
        <taxon>Pseudomonadota</taxon>
        <taxon>Gammaproteobacteria</taxon>
        <taxon>Alteromonadales</taxon>
        <taxon>Shewanellaceae</taxon>
        <taxon>Shewanella</taxon>
    </lineage>
</organism>
<dbReference type="GeneID" id="41837723"/>
<gene>
    <name evidence="1" type="ordered locus">Sfri_2356</name>
</gene>
<dbReference type="AlphaFoldDB" id="Q080W4"/>
<dbReference type="STRING" id="318167.Sfri_2356"/>
<reference evidence="1 2" key="1">
    <citation type="submission" date="2006-08" db="EMBL/GenBank/DDBJ databases">
        <title>Complete sequence of Shewanella frigidimarina NCIMB 400.</title>
        <authorList>
            <consortium name="US DOE Joint Genome Institute"/>
            <person name="Copeland A."/>
            <person name="Lucas S."/>
            <person name="Lapidus A."/>
            <person name="Barry K."/>
            <person name="Detter J.C."/>
            <person name="Glavina del Rio T."/>
            <person name="Hammon N."/>
            <person name="Israni S."/>
            <person name="Dalin E."/>
            <person name="Tice H."/>
            <person name="Pitluck S."/>
            <person name="Fredrickson J.K."/>
            <person name="Kolker E."/>
            <person name="McCuel L.A."/>
            <person name="DiChristina T."/>
            <person name="Nealson K.H."/>
            <person name="Newman D."/>
            <person name="Tiedje J.M."/>
            <person name="Zhou J."/>
            <person name="Romine M.F."/>
            <person name="Culley D.E."/>
            <person name="Serres M."/>
            <person name="Chertkov O."/>
            <person name="Brettin T."/>
            <person name="Bruce D."/>
            <person name="Han C."/>
            <person name="Tapia R."/>
            <person name="Gilna P."/>
            <person name="Schmutz J."/>
            <person name="Larimer F."/>
            <person name="Land M."/>
            <person name="Hauser L."/>
            <person name="Kyrpides N."/>
            <person name="Mikhailova N."/>
            <person name="Richardson P."/>
        </authorList>
    </citation>
    <scope>NUCLEOTIDE SEQUENCE [LARGE SCALE GENOMIC DNA]</scope>
    <source>
        <strain evidence="1 2">NCIMB 400</strain>
    </source>
</reference>
<dbReference type="EMBL" id="CP000447">
    <property type="protein sequence ID" value="ABI72201.1"/>
    <property type="molecule type" value="Genomic_DNA"/>
</dbReference>
<sequence length="314" mass="35300">MIMHAEAINMVVGSYENPQQLINLPLSEGVDFSYQLSDGQHVAAVMAHELATDTQLNRLIDMLHKLPIQNETQWQPYSHQAIFWILPHLEKQQLVDWVTRLHALFPHCFVHPNSRFFPMGSAGIFSALSALKAMPVDNQSAIFIAVDSLFFDLVDFNHDQELITQQQDTGRCPAEAVIMASINVANDGLEMVDLFQDSCSAVQQTQTIKALFNRACQIEDLDVFAQLYLPGNHAAVTDNWLNAYEQLAGRIDQDTQISQSSYFTGDIGCVAGLFNLLHIYNRYQQQNATGTSLQLEVSQQLHLGLAMYSWIEKA</sequence>
<evidence type="ECO:0000313" key="1">
    <source>
        <dbReference type="EMBL" id="ABI72201.1"/>
    </source>
</evidence>
<dbReference type="eggNOG" id="ENOG5033BP0">
    <property type="taxonomic scope" value="Bacteria"/>
</dbReference>
<dbReference type="Proteomes" id="UP000000684">
    <property type="component" value="Chromosome"/>
</dbReference>
<dbReference type="OrthoDB" id="5811240at2"/>
<evidence type="ECO:0000313" key="2">
    <source>
        <dbReference type="Proteomes" id="UP000000684"/>
    </source>
</evidence>
<evidence type="ECO:0008006" key="3">
    <source>
        <dbReference type="Google" id="ProtNLM"/>
    </source>
</evidence>
<dbReference type="HOGENOM" id="CLU_885341_0_0_6"/>
<dbReference type="KEGG" id="sfr:Sfri_2356"/>
<keyword evidence="2" id="KW-1185">Reference proteome</keyword>
<dbReference type="RefSeq" id="WP_011637810.1">
    <property type="nucleotide sequence ID" value="NC_008345.1"/>
</dbReference>
<accession>Q080W4</accession>
<proteinExistence type="predicted"/>
<name>Q080W4_SHEFN</name>
<protein>
    <recommendedName>
        <fullName evidence="3">Beta-ketoacyl synthase N-terminal domain-containing protein</fullName>
    </recommendedName>
</protein>